<dbReference type="Proteomes" id="UP000034508">
    <property type="component" value="Unassembled WGS sequence"/>
</dbReference>
<dbReference type="InterPro" id="IPR002716">
    <property type="entry name" value="PIN_dom"/>
</dbReference>
<accession>A0A0G0IN18</accession>
<name>A0A0G0IN18_9BACT</name>
<proteinExistence type="predicted"/>
<evidence type="ECO:0000313" key="3">
    <source>
        <dbReference type="Proteomes" id="UP000034508"/>
    </source>
</evidence>
<feature type="domain" description="PIN" evidence="1">
    <location>
        <begin position="43"/>
        <end position="139"/>
    </location>
</feature>
<dbReference type="Pfam" id="PF01850">
    <property type="entry name" value="PIN"/>
    <property type="match status" value="1"/>
</dbReference>
<reference evidence="2 3" key="1">
    <citation type="journal article" date="2015" name="Nature">
        <title>rRNA introns, odd ribosomes, and small enigmatic genomes across a large radiation of phyla.</title>
        <authorList>
            <person name="Brown C.T."/>
            <person name="Hug L.A."/>
            <person name="Thomas B.C."/>
            <person name="Sharon I."/>
            <person name="Castelle C.J."/>
            <person name="Singh A."/>
            <person name="Wilkins M.J."/>
            <person name="Williams K.H."/>
            <person name="Banfield J.F."/>
        </authorList>
    </citation>
    <scope>NUCLEOTIDE SEQUENCE [LARGE SCALE GENOMIC DNA]</scope>
</reference>
<dbReference type="SUPFAM" id="SSF88723">
    <property type="entry name" value="PIN domain-like"/>
    <property type="match status" value="1"/>
</dbReference>
<organism evidence="2 3">
    <name type="scientific">Berkelbacteria bacterium GW2011_GWA1_36_9</name>
    <dbReference type="NCBI Taxonomy" id="1618331"/>
    <lineage>
        <taxon>Bacteria</taxon>
        <taxon>Candidatus Berkelbacteria</taxon>
    </lineage>
</organism>
<sequence>MPNDLEVFLKKHRIVGLDTMLFIYQFEKYKNFWQKTQIIFSCLEEGKFEGVTSVIGLIEILTKPKKEMNHLLVKEYQELLTGFPNLTIFNVDLNIADLSSSLRAKYNLTTPDAIIVATALIYQSTGFITADIRLKKIKELDVFIL</sequence>
<comment type="caution">
    <text evidence="2">The sequence shown here is derived from an EMBL/GenBank/DDBJ whole genome shotgun (WGS) entry which is preliminary data.</text>
</comment>
<gene>
    <name evidence="2" type="ORF">US31_C0019G0018</name>
</gene>
<dbReference type="Gene3D" id="3.40.50.1010">
    <property type="entry name" value="5'-nuclease"/>
    <property type="match status" value="1"/>
</dbReference>
<evidence type="ECO:0000259" key="1">
    <source>
        <dbReference type="Pfam" id="PF01850"/>
    </source>
</evidence>
<dbReference type="InterPro" id="IPR029060">
    <property type="entry name" value="PIN-like_dom_sf"/>
</dbReference>
<dbReference type="EMBL" id="LBSM01000019">
    <property type="protein sequence ID" value="KKQ17431.1"/>
    <property type="molecule type" value="Genomic_DNA"/>
</dbReference>
<evidence type="ECO:0000313" key="2">
    <source>
        <dbReference type="EMBL" id="KKQ17431.1"/>
    </source>
</evidence>
<dbReference type="AlphaFoldDB" id="A0A0G0IN18"/>
<protein>
    <submittedName>
        <fullName evidence="2">Q3M7V5 PilT like protein</fullName>
    </submittedName>
</protein>